<comment type="caution">
    <text evidence="1">The sequence shown here is derived from an EMBL/GenBank/DDBJ whole genome shotgun (WGS) entry which is preliminary data.</text>
</comment>
<dbReference type="EMBL" id="JACASE010000018">
    <property type="protein sequence ID" value="KAF6395332.1"/>
    <property type="molecule type" value="Genomic_DNA"/>
</dbReference>
<accession>A0A7J8B9K2</accession>
<sequence>MKPVSHGLHSNRALEGQKLLVSTPFVLNALGFFSQPYKGAPALGRAACELEAAGTRWSARSLQPLARPAARARVTFTSICAAQGILVSPERWRRVRAGPARQAAAGLPSIAVTRVEAHPLLQGSDPCAVSRPRFRAILWFPRVPSSLPAWFPSAAPSLDCHRLRSRHTCALTARKVSQLLKNLHEPGDDFL</sequence>
<protein>
    <submittedName>
        <fullName evidence="1">Uncharacterized protein</fullName>
    </submittedName>
</protein>
<organism evidence="1 2">
    <name type="scientific">Rousettus aegyptiacus</name>
    <name type="common">Egyptian fruit bat</name>
    <name type="synonym">Pteropus aegyptiacus</name>
    <dbReference type="NCBI Taxonomy" id="9407"/>
    <lineage>
        <taxon>Eukaryota</taxon>
        <taxon>Metazoa</taxon>
        <taxon>Chordata</taxon>
        <taxon>Craniata</taxon>
        <taxon>Vertebrata</taxon>
        <taxon>Euteleostomi</taxon>
        <taxon>Mammalia</taxon>
        <taxon>Eutheria</taxon>
        <taxon>Laurasiatheria</taxon>
        <taxon>Chiroptera</taxon>
        <taxon>Yinpterochiroptera</taxon>
        <taxon>Pteropodoidea</taxon>
        <taxon>Pteropodidae</taxon>
        <taxon>Rousettinae</taxon>
        <taxon>Rousettus</taxon>
    </lineage>
</organism>
<dbReference type="AlphaFoldDB" id="A0A7J8B9K2"/>
<gene>
    <name evidence="1" type="ORF">HJG63_009895</name>
</gene>
<reference evidence="1 2" key="1">
    <citation type="journal article" date="2020" name="Nature">
        <title>Six reference-quality genomes reveal evolution of bat adaptations.</title>
        <authorList>
            <person name="Jebb D."/>
            <person name="Huang Z."/>
            <person name="Pippel M."/>
            <person name="Hughes G.M."/>
            <person name="Lavrichenko K."/>
            <person name="Devanna P."/>
            <person name="Winkler S."/>
            <person name="Jermiin L.S."/>
            <person name="Skirmuntt E.C."/>
            <person name="Katzourakis A."/>
            <person name="Burkitt-Gray L."/>
            <person name="Ray D.A."/>
            <person name="Sullivan K.A.M."/>
            <person name="Roscito J.G."/>
            <person name="Kirilenko B.M."/>
            <person name="Davalos L.M."/>
            <person name="Corthals A.P."/>
            <person name="Power M.L."/>
            <person name="Jones G."/>
            <person name="Ransome R.D."/>
            <person name="Dechmann D.K.N."/>
            <person name="Locatelli A.G."/>
            <person name="Puechmaille S.J."/>
            <person name="Fedrigo O."/>
            <person name="Jarvis E.D."/>
            <person name="Hiller M."/>
            <person name="Vernes S.C."/>
            <person name="Myers E.W."/>
            <person name="Teeling E.C."/>
        </authorList>
    </citation>
    <scope>NUCLEOTIDE SEQUENCE [LARGE SCALE GENOMIC DNA]</scope>
    <source>
        <strain evidence="1">MRouAeg1</strain>
        <tissue evidence="1">Muscle</tissue>
    </source>
</reference>
<name>A0A7J8B9K2_ROUAE</name>
<evidence type="ECO:0000313" key="2">
    <source>
        <dbReference type="Proteomes" id="UP000593571"/>
    </source>
</evidence>
<dbReference type="Proteomes" id="UP000593571">
    <property type="component" value="Unassembled WGS sequence"/>
</dbReference>
<proteinExistence type="predicted"/>
<evidence type="ECO:0000313" key="1">
    <source>
        <dbReference type="EMBL" id="KAF6395332.1"/>
    </source>
</evidence>
<keyword evidence="2" id="KW-1185">Reference proteome</keyword>